<dbReference type="RefSeq" id="WP_115363660.1">
    <property type="nucleotide sequence ID" value="NZ_QDKL01000003.1"/>
</dbReference>
<gene>
    <name evidence="1" type="ORF">DAY19_14280</name>
</gene>
<evidence type="ECO:0000313" key="1">
    <source>
        <dbReference type="EMBL" id="RZF21142.1"/>
    </source>
</evidence>
<sequence>MEKQVFKIASQKSNRFILVIKNLTSHTSVLEINKCHLVMLVSPQKLTALLPKNSCALGHRIELYIVQNSLVTKANSADLTKHEQAIKLTSEVMDIGAYNDEQNHVTFKVLEESKEMHEKIENVILNRLEKTNNLLDKFRKVPVDE</sequence>
<dbReference type="EMBL" id="QDKL01000003">
    <property type="protein sequence ID" value="RZF21142.1"/>
    <property type="molecule type" value="Genomic_DNA"/>
</dbReference>
<dbReference type="Proteomes" id="UP000443582">
    <property type="component" value="Unassembled WGS sequence"/>
</dbReference>
<protein>
    <recommendedName>
        <fullName evidence="3">MSP domain-containing protein</fullName>
    </recommendedName>
</protein>
<evidence type="ECO:0008006" key="3">
    <source>
        <dbReference type="Google" id="ProtNLM"/>
    </source>
</evidence>
<evidence type="ECO:0000313" key="2">
    <source>
        <dbReference type="Proteomes" id="UP000443582"/>
    </source>
</evidence>
<proteinExistence type="predicted"/>
<comment type="caution">
    <text evidence="1">The sequence shown here is derived from an EMBL/GenBank/DDBJ whole genome shotgun (WGS) entry which is preliminary data.</text>
</comment>
<accession>A0ABY0IIH8</accession>
<reference evidence="2" key="1">
    <citation type="journal article" date="2019" name="Int. J. Syst. Evol. Microbiol.">
        <title>Halobacteriovorax valvorus sp. nov., a novel prokaryotic predator isolated from coastal seawater of China.</title>
        <authorList>
            <person name="Chen M.-X."/>
        </authorList>
    </citation>
    <scope>NUCLEOTIDE SEQUENCE [LARGE SCALE GENOMIC DNA]</scope>
    <source>
        <strain evidence="2">BL9</strain>
    </source>
</reference>
<keyword evidence="2" id="KW-1185">Reference proteome</keyword>
<name>A0ABY0IIH8_9BACT</name>
<organism evidence="1 2">
    <name type="scientific">Halobacteriovorax vibrionivorans</name>
    <dbReference type="NCBI Taxonomy" id="2152716"/>
    <lineage>
        <taxon>Bacteria</taxon>
        <taxon>Pseudomonadati</taxon>
        <taxon>Bdellovibrionota</taxon>
        <taxon>Bacteriovoracia</taxon>
        <taxon>Bacteriovoracales</taxon>
        <taxon>Halobacteriovoraceae</taxon>
        <taxon>Halobacteriovorax</taxon>
    </lineage>
</organism>